<evidence type="ECO:0000256" key="4">
    <source>
        <dbReference type="ARBA" id="ARBA00022692"/>
    </source>
</evidence>
<dbReference type="PANTHER" id="PTHR43163">
    <property type="entry name" value="DIPEPTIDE TRANSPORT SYSTEM PERMEASE PROTEIN DPPB-RELATED"/>
    <property type="match status" value="1"/>
</dbReference>
<dbReference type="CDD" id="cd06261">
    <property type="entry name" value="TM_PBP2"/>
    <property type="match status" value="1"/>
</dbReference>
<dbReference type="EMBL" id="FZOW01000025">
    <property type="protein sequence ID" value="SNT48159.1"/>
    <property type="molecule type" value="Genomic_DNA"/>
</dbReference>
<protein>
    <submittedName>
        <fullName evidence="9">Peptide/nickel transport system permease protein</fullName>
    </submittedName>
</protein>
<feature type="transmembrane region" description="Helical" evidence="7">
    <location>
        <begin position="243"/>
        <end position="265"/>
    </location>
</feature>
<evidence type="ECO:0000259" key="8">
    <source>
        <dbReference type="PROSITE" id="PS50928"/>
    </source>
</evidence>
<dbReference type="AlphaFoldDB" id="A0A239N1Z2"/>
<name>A0A239N1Z2_9NOCA</name>
<keyword evidence="5 7" id="KW-1133">Transmembrane helix</keyword>
<dbReference type="Gene3D" id="1.10.3720.10">
    <property type="entry name" value="MetI-like"/>
    <property type="match status" value="1"/>
</dbReference>
<comment type="subcellular location">
    <subcellularLocation>
        <location evidence="1 7">Cell membrane</location>
        <topology evidence="1 7">Multi-pass membrane protein</topology>
    </subcellularLocation>
</comment>
<evidence type="ECO:0000313" key="9">
    <source>
        <dbReference type="EMBL" id="SNT48159.1"/>
    </source>
</evidence>
<feature type="transmembrane region" description="Helical" evidence="7">
    <location>
        <begin position="285"/>
        <end position="307"/>
    </location>
</feature>
<keyword evidence="10" id="KW-1185">Reference proteome</keyword>
<comment type="similarity">
    <text evidence="7">Belongs to the binding-protein-dependent transport system permease family.</text>
</comment>
<evidence type="ECO:0000256" key="7">
    <source>
        <dbReference type="RuleBase" id="RU363032"/>
    </source>
</evidence>
<feature type="transmembrane region" description="Helical" evidence="7">
    <location>
        <begin position="155"/>
        <end position="174"/>
    </location>
</feature>
<proteinExistence type="inferred from homology"/>
<keyword evidence="3" id="KW-1003">Cell membrane</keyword>
<dbReference type="Proteomes" id="UP000198327">
    <property type="component" value="Unassembled WGS sequence"/>
</dbReference>
<dbReference type="PROSITE" id="PS50928">
    <property type="entry name" value="ABC_TM1"/>
    <property type="match status" value="1"/>
</dbReference>
<dbReference type="GO" id="GO:0005886">
    <property type="term" value="C:plasma membrane"/>
    <property type="evidence" value="ECO:0007669"/>
    <property type="project" value="UniProtKB-SubCell"/>
</dbReference>
<feature type="domain" description="ABC transmembrane type-1" evidence="8">
    <location>
        <begin position="108"/>
        <end position="304"/>
    </location>
</feature>
<dbReference type="InterPro" id="IPR035906">
    <property type="entry name" value="MetI-like_sf"/>
</dbReference>
<accession>A0A239N1Z2</accession>
<evidence type="ECO:0000256" key="3">
    <source>
        <dbReference type="ARBA" id="ARBA00022475"/>
    </source>
</evidence>
<feature type="transmembrane region" description="Helical" evidence="7">
    <location>
        <begin position="186"/>
        <end position="204"/>
    </location>
</feature>
<evidence type="ECO:0000256" key="5">
    <source>
        <dbReference type="ARBA" id="ARBA00022989"/>
    </source>
</evidence>
<dbReference type="Pfam" id="PF00528">
    <property type="entry name" value="BPD_transp_1"/>
    <property type="match status" value="1"/>
</dbReference>
<sequence>MTIVNQGARPRALSSKLVGSALLLWSFSILVFLLPRLTGQDTVRAIIRSRTADLSPDQAAVERFAAELSLDRPIWVQYLTFVKQLATGDLGLSYTSRIPVAPRIVQALSVSAQLVVSALVIASVLGLVVGVWCASKPNSAPDRILTAASRLAVSVPEFISGPLLVLVFAVTLHALPATGWGTLDQAVLPVMTVALLPTAVFVQVTRAEASKVSAQQWVSTIRASGLSEGRVLRQVLRNSMTPVIGLMSLFLPGLIGGAVIVEVIFSIPGRGRLLYTAVLDSDLPLAQAGLMVLLALAVISTIASDLARRVIDPRLRR</sequence>
<evidence type="ECO:0000313" key="10">
    <source>
        <dbReference type="Proteomes" id="UP000198327"/>
    </source>
</evidence>
<evidence type="ECO:0000256" key="2">
    <source>
        <dbReference type="ARBA" id="ARBA00022448"/>
    </source>
</evidence>
<keyword evidence="4 7" id="KW-0812">Transmembrane</keyword>
<reference evidence="10" key="1">
    <citation type="submission" date="2017-06" db="EMBL/GenBank/DDBJ databases">
        <authorList>
            <person name="Varghese N."/>
            <person name="Submissions S."/>
        </authorList>
    </citation>
    <scope>NUCLEOTIDE SEQUENCE [LARGE SCALE GENOMIC DNA]</scope>
    <source>
        <strain evidence="10">JCM 23211</strain>
    </source>
</reference>
<dbReference type="InterPro" id="IPR000515">
    <property type="entry name" value="MetI-like"/>
</dbReference>
<feature type="transmembrane region" description="Helical" evidence="7">
    <location>
        <begin position="12"/>
        <end position="34"/>
    </location>
</feature>
<evidence type="ECO:0000256" key="1">
    <source>
        <dbReference type="ARBA" id="ARBA00004651"/>
    </source>
</evidence>
<evidence type="ECO:0000256" key="6">
    <source>
        <dbReference type="ARBA" id="ARBA00023136"/>
    </source>
</evidence>
<dbReference type="PANTHER" id="PTHR43163:SF6">
    <property type="entry name" value="DIPEPTIDE TRANSPORT SYSTEM PERMEASE PROTEIN DPPB-RELATED"/>
    <property type="match status" value="1"/>
</dbReference>
<dbReference type="SUPFAM" id="SSF161098">
    <property type="entry name" value="MetI-like"/>
    <property type="match status" value="1"/>
</dbReference>
<organism evidence="9 10">
    <name type="scientific">Rhodococcoides kyotonense</name>
    <dbReference type="NCBI Taxonomy" id="398843"/>
    <lineage>
        <taxon>Bacteria</taxon>
        <taxon>Bacillati</taxon>
        <taxon>Actinomycetota</taxon>
        <taxon>Actinomycetes</taxon>
        <taxon>Mycobacteriales</taxon>
        <taxon>Nocardiaceae</taxon>
        <taxon>Rhodococcoides</taxon>
    </lineage>
</organism>
<dbReference type="GO" id="GO:0055085">
    <property type="term" value="P:transmembrane transport"/>
    <property type="evidence" value="ECO:0007669"/>
    <property type="project" value="InterPro"/>
</dbReference>
<feature type="transmembrane region" description="Helical" evidence="7">
    <location>
        <begin position="112"/>
        <end position="134"/>
    </location>
</feature>
<gene>
    <name evidence="9" type="ORF">SAMN05421642_12555</name>
</gene>
<keyword evidence="6 7" id="KW-0472">Membrane</keyword>
<keyword evidence="2 7" id="KW-0813">Transport</keyword>